<proteinExistence type="inferred from homology"/>
<dbReference type="InterPro" id="IPR003593">
    <property type="entry name" value="AAA+_ATPase"/>
</dbReference>
<dbReference type="InterPro" id="IPR027417">
    <property type="entry name" value="P-loop_NTPase"/>
</dbReference>
<dbReference type="GO" id="GO:0005524">
    <property type="term" value="F:ATP binding"/>
    <property type="evidence" value="ECO:0007669"/>
    <property type="project" value="UniProtKB-KW"/>
</dbReference>
<feature type="transmembrane region" description="Helical" evidence="8">
    <location>
        <begin position="260"/>
        <end position="282"/>
    </location>
</feature>
<comment type="similarity">
    <text evidence="2">Belongs to the ABC transporter superfamily.</text>
</comment>
<evidence type="ECO:0000256" key="7">
    <source>
        <dbReference type="ARBA" id="ARBA00023136"/>
    </source>
</evidence>
<dbReference type="SUPFAM" id="SSF52540">
    <property type="entry name" value="P-loop containing nucleoside triphosphate hydrolases"/>
    <property type="match status" value="1"/>
</dbReference>
<feature type="transmembrane region" description="Helical" evidence="8">
    <location>
        <begin position="78"/>
        <end position="99"/>
    </location>
</feature>
<keyword evidence="4" id="KW-0547">Nucleotide-binding</keyword>
<accession>A0ABY0NXC0</accession>
<dbReference type="SUPFAM" id="SSF90123">
    <property type="entry name" value="ABC transporter transmembrane region"/>
    <property type="match status" value="1"/>
</dbReference>
<evidence type="ECO:0000256" key="4">
    <source>
        <dbReference type="ARBA" id="ARBA00022741"/>
    </source>
</evidence>
<feature type="transmembrane region" description="Helical" evidence="8">
    <location>
        <begin position="38"/>
        <end position="58"/>
    </location>
</feature>
<evidence type="ECO:0000256" key="6">
    <source>
        <dbReference type="ARBA" id="ARBA00022989"/>
    </source>
</evidence>
<protein>
    <submittedName>
        <fullName evidence="11">ATP-binding cassette, subfamily B</fullName>
    </submittedName>
</protein>
<dbReference type="PANTHER" id="PTHR43394">
    <property type="entry name" value="ATP-DEPENDENT PERMEASE MDL1, MITOCHONDRIAL"/>
    <property type="match status" value="1"/>
</dbReference>
<keyword evidence="12" id="KW-1185">Reference proteome</keyword>
<keyword evidence="3 8" id="KW-0812">Transmembrane</keyword>
<feature type="domain" description="ABC transporter" evidence="9">
    <location>
        <begin position="356"/>
        <end position="591"/>
    </location>
</feature>
<organism evidence="11 12">
    <name type="scientific">Bosea robiniae</name>
    <dbReference type="NCBI Taxonomy" id="1036780"/>
    <lineage>
        <taxon>Bacteria</taxon>
        <taxon>Pseudomonadati</taxon>
        <taxon>Pseudomonadota</taxon>
        <taxon>Alphaproteobacteria</taxon>
        <taxon>Hyphomicrobiales</taxon>
        <taxon>Boseaceae</taxon>
        <taxon>Bosea</taxon>
    </lineage>
</organism>
<dbReference type="SMART" id="SM00382">
    <property type="entry name" value="AAA"/>
    <property type="match status" value="1"/>
</dbReference>
<evidence type="ECO:0000256" key="5">
    <source>
        <dbReference type="ARBA" id="ARBA00022840"/>
    </source>
</evidence>
<dbReference type="InterPro" id="IPR003439">
    <property type="entry name" value="ABC_transporter-like_ATP-bd"/>
</dbReference>
<feature type="transmembrane region" description="Helical" evidence="8">
    <location>
        <begin position="156"/>
        <end position="172"/>
    </location>
</feature>
<reference evidence="11 12" key="1">
    <citation type="submission" date="2016-10" db="EMBL/GenBank/DDBJ databases">
        <authorList>
            <person name="Varghese N."/>
            <person name="Submissions S."/>
        </authorList>
    </citation>
    <scope>NUCLEOTIDE SEQUENCE [LARGE SCALE GENOMIC DNA]</scope>
    <source>
        <strain evidence="11 12">DSM 26672</strain>
    </source>
</reference>
<dbReference type="InterPro" id="IPR017871">
    <property type="entry name" value="ABC_transporter-like_CS"/>
</dbReference>
<name>A0ABY0NXC0_9HYPH</name>
<feature type="domain" description="ABC transmembrane type-1" evidence="10">
    <location>
        <begin position="39"/>
        <end position="321"/>
    </location>
</feature>
<dbReference type="PANTHER" id="PTHR43394:SF1">
    <property type="entry name" value="ATP-BINDING CASSETTE SUB-FAMILY B MEMBER 10, MITOCHONDRIAL"/>
    <property type="match status" value="1"/>
</dbReference>
<dbReference type="Proteomes" id="UP000199468">
    <property type="component" value="Unassembled WGS sequence"/>
</dbReference>
<dbReference type="RefSeq" id="WP_091857029.1">
    <property type="nucleotide sequence ID" value="NZ_FNBZ01000003.1"/>
</dbReference>
<comment type="caution">
    <text evidence="11">The sequence shown here is derived from an EMBL/GenBank/DDBJ whole genome shotgun (WGS) entry which is preliminary data.</text>
</comment>
<evidence type="ECO:0000313" key="11">
    <source>
        <dbReference type="EMBL" id="SDG31262.1"/>
    </source>
</evidence>
<evidence type="ECO:0000256" key="1">
    <source>
        <dbReference type="ARBA" id="ARBA00004651"/>
    </source>
</evidence>
<evidence type="ECO:0000256" key="3">
    <source>
        <dbReference type="ARBA" id="ARBA00022692"/>
    </source>
</evidence>
<dbReference type="PROSITE" id="PS50893">
    <property type="entry name" value="ABC_TRANSPORTER_2"/>
    <property type="match status" value="1"/>
</dbReference>
<dbReference type="EMBL" id="FNBZ01000003">
    <property type="protein sequence ID" value="SDG31262.1"/>
    <property type="molecule type" value="Genomic_DNA"/>
</dbReference>
<evidence type="ECO:0000256" key="8">
    <source>
        <dbReference type="SAM" id="Phobius"/>
    </source>
</evidence>
<dbReference type="PROSITE" id="PS00211">
    <property type="entry name" value="ABC_TRANSPORTER_1"/>
    <property type="match status" value="1"/>
</dbReference>
<evidence type="ECO:0000313" key="12">
    <source>
        <dbReference type="Proteomes" id="UP000199468"/>
    </source>
</evidence>
<sequence length="598" mass="63159">MQEARCVAEAEKNDRKARPDFRSLATFWPYARAQKRRILLALVALVVASLATLALPLAVRRVIDVGFTGGEQQLANSYFILLIGVVGVLALASSARFYLVMTVGERIVASLRADVFRHLTQLEPAFFDSSRAGDLVSRLTADTTQIKSTFASTASIALRNAIMTLGALAMMVATSPRLSAIVIGVIPLIVIPLVLSGRSVRRRSRAAQDRLADASAFAAEAVGAIRTMQSFGAAGQSSARFEAASDGAYAASREATASRALLSGVAIFLVSASVVCVLWVGATEVFDGRMTGGRLSQFILYAVLAASSLGQLSEVYGDISAAAGASSRLGEILALKPAIAAPPHPKPMPAPSLGEFAFENVSFSYPGRVGPALSDLTFSVRPGERIALVGPSGAGKSTVLQLALRFYDPQDGRVVVDGVAGPEADPEAWRERFALVPQEPTVFGVSVRDNIAYGRPGASQEEVEAAAKLAAADEFIRALPEGYETVVGERGVTLSGGQRQRLAIARAILKDAPILLLDEATSALDSESEKAVQDALDRLMQGRTTLVVAHRLATILSADRILVMEDGRIVEEGSHAELKARGGLYARLAALQFGLEAA</sequence>
<dbReference type="InterPro" id="IPR011918">
    <property type="entry name" value="ABC_MsbA_ATP-bd"/>
</dbReference>
<gene>
    <name evidence="11" type="ORF">SAMN05421844_103492</name>
</gene>
<dbReference type="PROSITE" id="PS50929">
    <property type="entry name" value="ABC_TM1F"/>
    <property type="match status" value="1"/>
</dbReference>
<evidence type="ECO:0000256" key="2">
    <source>
        <dbReference type="ARBA" id="ARBA00005417"/>
    </source>
</evidence>
<dbReference type="Gene3D" id="1.20.1560.10">
    <property type="entry name" value="ABC transporter type 1, transmembrane domain"/>
    <property type="match status" value="1"/>
</dbReference>
<keyword evidence="7 8" id="KW-0472">Membrane</keyword>
<feature type="transmembrane region" description="Helical" evidence="8">
    <location>
        <begin position="178"/>
        <end position="195"/>
    </location>
</feature>
<dbReference type="CDD" id="cd18575">
    <property type="entry name" value="ABC_6TM_bac_exporter_ABCB8_10_like"/>
    <property type="match status" value="1"/>
</dbReference>
<dbReference type="Pfam" id="PF00005">
    <property type="entry name" value="ABC_tran"/>
    <property type="match status" value="1"/>
</dbReference>
<keyword evidence="6 8" id="KW-1133">Transmembrane helix</keyword>
<keyword evidence="5 11" id="KW-0067">ATP-binding</keyword>
<dbReference type="Pfam" id="PF00664">
    <property type="entry name" value="ABC_membrane"/>
    <property type="match status" value="1"/>
</dbReference>
<dbReference type="InterPro" id="IPR011527">
    <property type="entry name" value="ABC1_TM_dom"/>
</dbReference>
<dbReference type="InterPro" id="IPR039421">
    <property type="entry name" value="Type_1_exporter"/>
</dbReference>
<dbReference type="Gene3D" id="3.40.50.300">
    <property type="entry name" value="P-loop containing nucleotide triphosphate hydrolases"/>
    <property type="match status" value="1"/>
</dbReference>
<evidence type="ECO:0000259" key="9">
    <source>
        <dbReference type="PROSITE" id="PS50893"/>
    </source>
</evidence>
<comment type="subcellular location">
    <subcellularLocation>
        <location evidence="1">Cell membrane</location>
        <topology evidence="1">Multi-pass membrane protein</topology>
    </subcellularLocation>
</comment>
<evidence type="ECO:0000259" key="10">
    <source>
        <dbReference type="PROSITE" id="PS50929"/>
    </source>
</evidence>
<dbReference type="NCBIfam" id="TIGR02204">
    <property type="entry name" value="MsbA_rel"/>
    <property type="match status" value="1"/>
</dbReference>
<dbReference type="InterPro" id="IPR036640">
    <property type="entry name" value="ABC1_TM_sf"/>
</dbReference>